<evidence type="ECO:0000313" key="3">
    <source>
        <dbReference type="Proteomes" id="UP001299970"/>
    </source>
</evidence>
<dbReference type="PROSITE" id="PS51725">
    <property type="entry name" value="ABM"/>
    <property type="match status" value="1"/>
</dbReference>
<protein>
    <submittedName>
        <fullName evidence="2">Antibiotic biosynthesis monooxygenase</fullName>
    </submittedName>
</protein>
<sequence length="107" mass="12121">MILIVLRAKIRPEKHDEWLAGIRQYTADVRSEPGNISFDYFQNGDDPNEFAMIEVFANADAGAAHVATDHAKNFFAFMPAMVSERPRINYQDLDGEAWSEMAEVTPE</sequence>
<gene>
    <name evidence="2" type="ORF">MMF94_25925</name>
</gene>
<accession>A0ABS9TKT3</accession>
<name>A0ABS9TKT3_9PSEU</name>
<dbReference type="RefSeq" id="WP_241039778.1">
    <property type="nucleotide sequence ID" value="NZ_BAAAJF010000040.1"/>
</dbReference>
<feature type="domain" description="ABM" evidence="1">
    <location>
        <begin position="2"/>
        <end position="90"/>
    </location>
</feature>
<evidence type="ECO:0000259" key="1">
    <source>
        <dbReference type="PROSITE" id="PS51725"/>
    </source>
</evidence>
<dbReference type="GO" id="GO:0004497">
    <property type="term" value="F:monooxygenase activity"/>
    <property type="evidence" value="ECO:0007669"/>
    <property type="project" value="UniProtKB-KW"/>
</dbReference>
<dbReference type="SUPFAM" id="SSF54909">
    <property type="entry name" value="Dimeric alpha+beta barrel"/>
    <property type="match status" value="1"/>
</dbReference>
<dbReference type="Gene3D" id="3.30.70.100">
    <property type="match status" value="1"/>
</dbReference>
<keyword evidence="3" id="KW-1185">Reference proteome</keyword>
<dbReference type="PANTHER" id="PTHR33336">
    <property type="entry name" value="QUINOL MONOOXYGENASE YGIN-RELATED"/>
    <property type="match status" value="1"/>
</dbReference>
<dbReference type="PANTHER" id="PTHR33336:SF3">
    <property type="entry name" value="ABM DOMAIN-CONTAINING PROTEIN"/>
    <property type="match status" value="1"/>
</dbReference>
<reference evidence="2 3" key="1">
    <citation type="submission" date="2022-03" db="EMBL/GenBank/DDBJ databases">
        <title>Pseudonocardia alaer sp. nov., a novel actinomycete isolated from reed forest soil.</title>
        <authorList>
            <person name="Wang L."/>
        </authorList>
    </citation>
    <scope>NUCLEOTIDE SEQUENCE [LARGE SCALE GENOMIC DNA]</scope>
    <source>
        <strain evidence="2 3">Y-16303</strain>
    </source>
</reference>
<keyword evidence="2" id="KW-0503">Monooxygenase</keyword>
<dbReference type="InterPro" id="IPR007138">
    <property type="entry name" value="ABM_dom"/>
</dbReference>
<dbReference type="InterPro" id="IPR050744">
    <property type="entry name" value="AI-2_Isomerase_LsrG"/>
</dbReference>
<dbReference type="EMBL" id="JAKXMK010000023">
    <property type="protein sequence ID" value="MCH6169149.1"/>
    <property type="molecule type" value="Genomic_DNA"/>
</dbReference>
<evidence type="ECO:0000313" key="2">
    <source>
        <dbReference type="EMBL" id="MCH6169149.1"/>
    </source>
</evidence>
<dbReference type="Proteomes" id="UP001299970">
    <property type="component" value="Unassembled WGS sequence"/>
</dbReference>
<proteinExistence type="predicted"/>
<dbReference type="Pfam" id="PF03992">
    <property type="entry name" value="ABM"/>
    <property type="match status" value="1"/>
</dbReference>
<keyword evidence="2" id="KW-0560">Oxidoreductase</keyword>
<organism evidence="2 3">
    <name type="scientific">Pseudonocardia alaniniphila</name>
    <dbReference type="NCBI Taxonomy" id="75291"/>
    <lineage>
        <taxon>Bacteria</taxon>
        <taxon>Bacillati</taxon>
        <taxon>Actinomycetota</taxon>
        <taxon>Actinomycetes</taxon>
        <taxon>Pseudonocardiales</taxon>
        <taxon>Pseudonocardiaceae</taxon>
        <taxon>Pseudonocardia</taxon>
    </lineage>
</organism>
<dbReference type="InterPro" id="IPR011008">
    <property type="entry name" value="Dimeric_a/b-barrel"/>
</dbReference>
<comment type="caution">
    <text evidence="2">The sequence shown here is derived from an EMBL/GenBank/DDBJ whole genome shotgun (WGS) entry which is preliminary data.</text>
</comment>